<evidence type="ECO:0000313" key="4">
    <source>
        <dbReference type="Proteomes" id="UP000198704"/>
    </source>
</evidence>
<dbReference type="PANTHER" id="PTHR43685:SF2">
    <property type="entry name" value="GLYCOSYLTRANSFERASE 2-LIKE DOMAIN-CONTAINING PROTEIN"/>
    <property type="match status" value="1"/>
</dbReference>
<dbReference type="OrthoDB" id="9794124at2"/>
<keyword evidence="3" id="KW-0808">Transferase</keyword>
<dbReference type="AlphaFoldDB" id="A0A1H0KD39"/>
<dbReference type="GO" id="GO:0016740">
    <property type="term" value="F:transferase activity"/>
    <property type="evidence" value="ECO:0007669"/>
    <property type="project" value="UniProtKB-KW"/>
</dbReference>
<feature type="domain" description="Glycosyltransferase 2-like" evidence="2">
    <location>
        <begin position="139"/>
        <end position="252"/>
    </location>
</feature>
<dbReference type="PANTHER" id="PTHR43685">
    <property type="entry name" value="GLYCOSYLTRANSFERASE"/>
    <property type="match status" value="1"/>
</dbReference>
<reference evidence="4" key="1">
    <citation type="submission" date="2016-10" db="EMBL/GenBank/DDBJ databases">
        <authorList>
            <person name="Varghese N."/>
            <person name="Submissions S."/>
        </authorList>
    </citation>
    <scope>NUCLEOTIDE SEQUENCE [LARGE SCALE GENOMIC DNA]</scope>
    <source>
        <strain evidence="4">BL47</strain>
    </source>
</reference>
<dbReference type="Gene3D" id="3.90.550.10">
    <property type="entry name" value="Spore Coat Polysaccharide Biosynthesis Protein SpsA, Chain A"/>
    <property type="match status" value="2"/>
</dbReference>
<feature type="region of interest" description="Disordered" evidence="1">
    <location>
        <begin position="1"/>
        <end position="30"/>
    </location>
</feature>
<evidence type="ECO:0000259" key="2">
    <source>
        <dbReference type="Pfam" id="PF00535"/>
    </source>
</evidence>
<proteinExistence type="predicted"/>
<protein>
    <submittedName>
        <fullName evidence="3">Glycosyl transferase family 2</fullName>
    </submittedName>
</protein>
<dbReference type="Proteomes" id="UP000198704">
    <property type="component" value="Unassembled WGS sequence"/>
</dbReference>
<accession>A0A1H0KD39</accession>
<name>A0A1H0KD39_9HYPH</name>
<dbReference type="STRING" id="582672.SAMN05216360_12620"/>
<dbReference type="Pfam" id="PF00535">
    <property type="entry name" value="Glycos_transf_2"/>
    <property type="match status" value="1"/>
</dbReference>
<evidence type="ECO:0000256" key="1">
    <source>
        <dbReference type="SAM" id="MobiDB-lite"/>
    </source>
</evidence>
<dbReference type="SUPFAM" id="SSF53448">
    <property type="entry name" value="Nucleotide-diphospho-sugar transferases"/>
    <property type="match status" value="2"/>
</dbReference>
<dbReference type="InterPro" id="IPR029044">
    <property type="entry name" value="Nucleotide-diphossugar_trans"/>
</dbReference>
<evidence type="ECO:0000313" key="3">
    <source>
        <dbReference type="EMBL" id="SDO53817.1"/>
    </source>
</evidence>
<organism evidence="3 4">
    <name type="scientific">Methylobacterium phyllostachyos</name>
    <dbReference type="NCBI Taxonomy" id="582672"/>
    <lineage>
        <taxon>Bacteria</taxon>
        <taxon>Pseudomonadati</taxon>
        <taxon>Pseudomonadota</taxon>
        <taxon>Alphaproteobacteria</taxon>
        <taxon>Hyphomicrobiales</taxon>
        <taxon>Methylobacteriaceae</taxon>
        <taxon>Methylobacterium</taxon>
    </lineage>
</organism>
<dbReference type="InterPro" id="IPR001173">
    <property type="entry name" value="Glyco_trans_2-like"/>
</dbReference>
<dbReference type="RefSeq" id="WP_091722329.1">
    <property type="nucleotide sequence ID" value="NZ_FNHS01000026.1"/>
</dbReference>
<sequence>MQTTAGDAAPVRAPSAGLEAGPAHESASQRGLGLVTEAIGHGPRPSLERWQEDFSTIYRSGLFDHAWYAARYPDVGLTDLSPLEHYVKYGARLGRQPRADCPGVPDETADAAFVNPLAASIRRRDGTTAQADPDKPVVSVLCTTYNHARFIGETLEGLVGQITDFPFEILVGDDCSTDETAAIIAAYAARHPNLIAVPRARNLGSIRNLSDLAMRVRGEFVAFCEGDDYWTDPTKLQRQVDFLRDHPEFTLCFHPVRVVYEDMPGVETIFPAHCAPQPSLADLATRNFIQTNSVLYRWRYGAGEPLRFDEGIAPGDWYLHLMHAEVGRIGFLPQVMAVYRKHAGGMWAHASELARHRKLGGAEIALFRDLRGHFGGRFAASFAASQRMIFARLAEACLDEADVPGLHSLIAAHPDIAHEALGEMGFDIARLPAGDAEILRTWLEEQLTVSVVVTAPDHATDLHRCLDGILTQRGLFRLRIIVGYERAAQGAAPTVEACRALDPDRIAVRPRAQDLDPLRNLQDCIAACDSRYIAFCEPDTPWISDRKIAKQLRMLRTDPRLALCFNWVLVHRVAEGSLLPHEGQGRLATGPIRFSDLAGAPITAHRSGGLYRAAALKRLPDAFFADVRADDWLMDLHVADAGRVAFLREILSVWDIRDQRSWSDRPDAIQAARIDLRRRQFAAIFGRGRGFEPYALVCTVADLDTALSPEFARAHLEAPATGAGAEIEDGHVVFAGWVVPTYGGRVTLVAEVDGETHRWPVDQPRSDVIAALYGDAPAPVDEARCGFRFTLPFDRRLEVRLLIKAEDALAPWLSVTVAQKAEGVAFD</sequence>
<keyword evidence="4" id="KW-1185">Reference proteome</keyword>
<gene>
    <name evidence="3" type="ORF">SAMN05216360_12620</name>
</gene>
<dbReference type="EMBL" id="FNHS01000026">
    <property type="protein sequence ID" value="SDO53817.1"/>
    <property type="molecule type" value="Genomic_DNA"/>
</dbReference>
<dbReference type="InterPro" id="IPR050834">
    <property type="entry name" value="Glycosyltransf_2"/>
</dbReference>